<comment type="similarity">
    <text evidence="1">Belongs to the ParB family.</text>
</comment>
<dbReference type="EMBL" id="QOKW01000022">
    <property type="protein sequence ID" value="KAA0677607.1"/>
    <property type="molecule type" value="Genomic_DNA"/>
</dbReference>
<dbReference type="GO" id="GO:0003677">
    <property type="term" value="F:DNA binding"/>
    <property type="evidence" value="ECO:0007669"/>
    <property type="project" value="InterPro"/>
</dbReference>
<organism evidence="5 6">
    <name type="scientific">Roseomonas genomospecies 6</name>
    <dbReference type="NCBI Taxonomy" id="214106"/>
    <lineage>
        <taxon>Bacteria</taxon>
        <taxon>Pseudomonadati</taxon>
        <taxon>Pseudomonadota</taxon>
        <taxon>Alphaproteobacteria</taxon>
        <taxon>Acetobacterales</taxon>
        <taxon>Roseomonadaceae</taxon>
        <taxon>Roseomonas</taxon>
    </lineage>
</organism>
<accession>A0A9W7KQF5</accession>
<evidence type="ECO:0000256" key="2">
    <source>
        <dbReference type="ARBA" id="ARBA00022829"/>
    </source>
</evidence>
<dbReference type="InterPro" id="IPR004437">
    <property type="entry name" value="ParB/RepB/Spo0J"/>
</dbReference>
<proteinExistence type="inferred from homology"/>
<dbReference type="SMART" id="SM00470">
    <property type="entry name" value="ParB"/>
    <property type="match status" value="1"/>
</dbReference>
<dbReference type="AlphaFoldDB" id="A0A9W7KQF5"/>
<dbReference type="OrthoDB" id="9802051at2"/>
<keyword evidence="6" id="KW-1185">Reference proteome</keyword>
<feature type="domain" description="ParB-like N-terminal" evidence="4">
    <location>
        <begin position="38"/>
        <end position="127"/>
    </location>
</feature>
<evidence type="ECO:0000259" key="4">
    <source>
        <dbReference type="SMART" id="SM00470"/>
    </source>
</evidence>
<feature type="region of interest" description="Disordered" evidence="3">
    <location>
        <begin position="230"/>
        <end position="266"/>
    </location>
</feature>
<dbReference type="Gene3D" id="3.90.1530.30">
    <property type="match status" value="1"/>
</dbReference>
<dbReference type="GO" id="GO:0007059">
    <property type="term" value="P:chromosome segregation"/>
    <property type="evidence" value="ECO:0007669"/>
    <property type="project" value="UniProtKB-KW"/>
</dbReference>
<evidence type="ECO:0000256" key="3">
    <source>
        <dbReference type="SAM" id="MobiDB-lite"/>
    </source>
</evidence>
<evidence type="ECO:0000313" key="6">
    <source>
        <dbReference type="Proteomes" id="UP000480854"/>
    </source>
</evidence>
<comment type="caution">
    <text evidence="5">The sequence shown here is derived from an EMBL/GenBank/DDBJ whole genome shotgun (WGS) entry which is preliminary data.</text>
</comment>
<evidence type="ECO:0000313" key="5">
    <source>
        <dbReference type="EMBL" id="KAA0677607.1"/>
    </source>
</evidence>
<dbReference type="Pfam" id="PF17762">
    <property type="entry name" value="HTH_ParB"/>
    <property type="match status" value="1"/>
</dbReference>
<dbReference type="PANTHER" id="PTHR33375">
    <property type="entry name" value="CHROMOSOME-PARTITIONING PROTEIN PARB-RELATED"/>
    <property type="match status" value="1"/>
</dbReference>
<dbReference type="GO" id="GO:0005694">
    <property type="term" value="C:chromosome"/>
    <property type="evidence" value="ECO:0007669"/>
    <property type="project" value="TreeGrafter"/>
</dbReference>
<dbReference type="PANTHER" id="PTHR33375:SF1">
    <property type="entry name" value="CHROMOSOME-PARTITIONING PROTEIN PARB-RELATED"/>
    <property type="match status" value="1"/>
</dbReference>
<name>A0A9W7KQF5_9PROT</name>
<dbReference type="InterPro" id="IPR003115">
    <property type="entry name" value="ParB_N"/>
</dbReference>
<dbReference type="InterPro" id="IPR036086">
    <property type="entry name" value="ParB/Sulfiredoxin_sf"/>
</dbReference>
<dbReference type="Gene3D" id="1.10.10.2830">
    <property type="match status" value="1"/>
</dbReference>
<dbReference type="InterPro" id="IPR050336">
    <property type="entry name" value="Chromosome_partition/occlusion"/>
</dbReference>
<dbReference type="SUPFAM" id="SSF110849">
    <property type="entry name" value="ParB/Sulfiredoxin"/>
    <property type="match status" value="1"/>
</dbReference>
<dbReference type="Proteomes" id="UP000480854">
    <property type="component" value="Unassembled WGS sequence"/>
</dbReference>
<reference evidence="5 6" key="1">
    <citation type="submission" date="2018-07" db="EMBL/GenBank/DDBJ databases">
        <title>Genome sequence of Azospirillum sp. ATCC 49961.</title>
        <authorList>
            <person name="Sant'Anna F.H."/>
            <person name="Baldani J.I."/>
            <person name="Zilli J.E."/>
            <person name="Reis V.M."/>
            <person name="Hartmann A."/>
            <person name="Cruz L."/>
            <person name="de Souza E.M."/>
            <person name="de Oliveira Pedrosa F."/>
            <person name="Passaglia L.M.P."/>
        </authorList>
    </citation>
    <scope>NUCLEOTIDE SEQUENCE [LARGE SCALE GENOMIC DNA]</scope>
    <source>
        <strain evidence="5 6">ATCC 49961</strain>
    </source>
</reference>
<sequence>MAQARKKPGSPILGAATMMIDDASNTLLTEENGFRHTFEVEVEDISPDPNQPRKVFDDESLEQLAATMAEHGQLQPILVRRDPGARGRWIVVAGERRWRAACLNKWSKMLAIECDGDASVVSLLENLQRKDLNPVEEARGLSQLIQDKGWTQTQAADALGKSKGEISAALRILTLPDDLLAKVLTSELVISRNLLVELARIDDDEMREYLIGLAQDGTLTIRAIRTVREEGVPEPSAAPASETDGSDDEPGAEQARSAAKTSGKGRAITMKAIDRFVVGLRSSRESGRLLGEDAKERLRELKREIEDMLDER</sequence>
<dbReference type="InterPro" id="IPR041468">
    <property type="entry name" value="HTH_ParB/Spo0J"/>
</dbReference>
<evidence type="ECO:0000256" key="1">
    <source>
        <dbReference type="ARBA" id="ARBA00006295"/>
    </source>
</evidence>
<dbReference type="NCBIfam" id="TIGR00180">
    <property type="entry name" value="parB_part"/>
    <property type="match status" value="1"/>
</dbReference>
<dbReference type="Pfam" id="PF02195">
    <property type="entry name" value="ParB_N"/>
    <property type="match status" value="1"/>
</dbReference>
<keyword evidence="2" id="KW-0159">Chromosome partition</keyword>
<gene>
    <name evidence="5" type="ORF">DS843_22470</name>
</gene>
<protein>
    <submittedName>
        <fullName evidence="5">ParB/RepB/Spo0J family partition protein</fullName>
    </submittedName>
</protein>